<name>A0ABM7P0H8_9BACT</name>
<evidence type="ECO:0000313" key="1">
    <source>
        <dbReference type="EMBL" id="BCS86278.1"/>
    </source>
</evidence>
<evidence type="ECO:0000313" key="2">
    <source>
        <dbReference type="Proteomes" id="UP001319045"/>
    </source>
</evidence>
<gene>
    <name evidence="1" type="ORF">prwr041_21710</name>
</gene>
<organism evidence="1 2">
    <name type="scientific">Prevotella herbatica</name>
    <dbReference type="NCBI Taxonomy" id="2801997"/>
    <lineage>
        <taxon>Bacteria</taxon>
        <taxon>Pseudomonadati</taxon>
        <taxon>Bacteroidota</taxon>
        <taxon>Bacteroidia</taxon>
        <taxon>Bacteroidales</taxon>
        <taxon>Prevotellaceae</taxon>
        <taxon>Prevotella</taxon>
    </lineage>
</organism>
<dbReference type="EMBL" id="AP024484">
    <property type="protein sequence ID" value="BCS86278.1"/>
    <property type="molecule type" value="Genomic_DNA"/>
</dbReference>
<dbReference type="Proteomes" id="UP001319045">
    <property type="component" value="Chromosome"/>
</dbReference>
<proteinExistence type="predicted"/>
<reference evidence="1 2" key="1">
    <citation type="journal article" date="2022" name="Int. J. Syst. Evol. Microbiol.">
        <title>Prevotella herbatica sp. nov., a plant polysaccharide-decomposing anaerobic bacterium isolated from a methanogenic reactor.</title>
        <authorList>
            <person name="Uek A."/>
            <person name="Tonouchi A."/>
            <person name="Kaku N."/>
            <person name="Ueki K."/>
        </authorList>
    </citation>
    <scope>NUCLEOTIDE SEQUENCE [LARGE SCALE GENOMIC DNA]</scope>
    <source>
        <strain evidence="1 2">WR041</strain>
    </source>
</reference>
<accession>A0ABM7P0H8</accession>
<keyword evidence="2" id="KW-1185">Reference proteome</keyword>
<sequence length="203" mass="23893">MNSYTERKEDKEAIKMVQEELASNISELNKMQKYYQADILLSESFKSGISVGLNNVKEDSIKKFKNQHRLYHYWTLKGHAFKMVCESSTMQRIDKVLLTKMFECYEYMEVVEKMGESYREKRFNELLQFFNQFPVDGQNNGTVLEQWKQINANKQFRNYIMVVLPMFSKSSLSVCKIADGIVRDTQNAIKKAYPDINADTEIR</sequence>
<protein>
    <submittedName>
        <fullName evidence="1">Uncharacterized protein</fullName>
    </submittedName>
</protein>